<dbReference type="InterPro" id="IPR002762">
    <property type="entry name" value="CbiX-like"/>
</dbReference>
<evidence type="ECO:0000313" key="4">
    <source>
        <dbReference type="Proteomes" id="UP000053791"/>
    </source>
</evidence>
<dbReference type="AlphaFoldDB" id="A0A0X3TQM9"/>
<proteinExistence type="predicted"/>
<accession>A0A0X3TQM9</accession>
<dbReference type="Proteomes" id="UP000053791">
    <property type="component" value="Unassembled WGS sequence"/>
</dbReference>
<dbReference type="SUPFAM" id="SSF53800">
    <property type="entry name" value="Chelatase"/>
    <property type="match status" value="1"/>
</dbReference>
<keyword evidence="4" id="KW-1185">Reference proteome</keyword>
<dbReference type="GO" id="GO:0016829">
    <property type="term" value="F:lyase activity"/>
    <property type="evidence" value="ECO:0007669"/>
    <property type="project" value="UniProtKB-KW"/>
</dbReference>
<gene>
    <name evidence="3" type="ORF">AVO45_09550</name>
</gene>
<dbReference type="Gene3D" id="3.40.50.1400">
    <property type="match status" value="2"/>
</dbReference>
<sequence>MPHAVIVAHGQPSDPEPAEAALRNYAQRVGATAGGVTMHSATLAAPKRLETVLDGLPPDTVIYPLFMANSPFVTSALPKRVPGFRILDPLGIDPALPALVADELKAHADNLGWAVAETDLVLAAHGSGRSRIPAASARAFADAVGKLLEFASIRIGFVEEDPTITDAARGSRAQSLCLPFFACEGGHALEDVPSALAAAGFSGHVLPVLGNLPGIADHIGKRLSEHFSERVRKAPSSTRSL</sequence>
<evidence type="ECO:0000256" key="2">
    <source>
        <dbReference type="ARBA" id="ARBA00023239"/>
    </source>
</evidence>
<evidence type="ECO:0000256" key="1">
    <source>
        <dbReference type="ARBA" id="ARBA00022723"/>
    </source>
</evidence>
<dbReference type="GO" id="GO:0046872">
    <property type="term" value="F:metal ion binding"/>
    <property type="evidence" value="ECO:0007669"/>
    <property type="project" value="UniProtKB-KW"/>
</dbReference>
<comment type="caution">
    <text evidence="3">The sequence shown here is derived from an EMBL/GenBank/DDBJ whole genome shotgun (WGS) entry which is preliminary data.</text>
</comment>
<evidence type="ECO:0000313" key="3">
    <source>
        <dbReference type="EMBL" id="KUJ76746.1"/>
    </source>
</evidence>
<keyword evidence="1" id="KW-0479">Metal-binding</keyword>
<dbReference type="Pfam" id="PF01903">
    <property type="entry name" value="CbiX"/>
    <property type="match status" value="1"/>
</dbReference>
<protein>
    <submittedName>
        <fullName evidence="3">Cobalamin biosynthesis protein CbiX</fullName>
    </submittedName>
</protein>
<organism evidence="3 4">
    <name type="scientific">Ruegeria marisrubri</name>
    <dbReference type="NCBI Taxonomy" id="1685379"/>
    <lineage>
        <taxon>Bacteria</taxon>
        <taxon>Pseudomonadati</taxon>
        <taxon>Pseudomonadota</taxon>
        <taxon>Alphaproteobacteria</taxon>
        <taxon>Rhodobacterales</taxon>
        <taxon>Roseobacteraceae</taxon>
        <taxon>Ruegeria</taxon>
    </lineage>
</organism>
<reference evidence="3 4" key="1">
    <citation type="submission" date="2015-12" db="EMBL/GenBank/DDBJ databases">
        <authorList>
            <person name="Shamseldin A."/>
            <person name="Moawad H."/>
            <person name="Abd El-Rahim W.M."/>
            <person name="Sadowsky M.J."/>
        </authorList>
    </citation>
    <scope>NUCLEOTIDE SEQUENCE [LARGE SCALE GENOMIC DNA]</scope>
    <source>
        <strain evidence="3 4">ZGT118</strain>
    </source>
</reference>
<name>A0A0X3TQM9_9RHOB</name>
<keyword evidence="2" id="KW-0456">Lyase</keyword>
<dbReference type="OrthoDB" id="7346027at2"/>
<dbReference type="STRING" id="1685379.AVO45_09550"/>
<dbReference type="EMBL" id="LQBQ01000034">
    <property type="protein sequence ID" value="KUJ76746.1"/>
    <property type="molecule type" value="Genomic_DNA"/>
</dbReference>
<dbReference type="RefSeq" id="WP_068347478.1">
    <property type="nucleotide sequence ID" value="NZ_LQBQ01000034.1"/>
</dbReference>